<reference evidence="2" key="1">
    <citation type="journal article" date="2019" name="Int. J. Syst. Evol. Microbiol.">
        <title>The Global Catalogue of Microorganisms (GCM) 10K type strain sequencing project: providing services to taxonomists for standard genome sequencing and annotation.</title>
        <authorList>
            <consortium name="The Broad Institute Genomics Platform"/>
            <consortium name="The Broad Institute Genome Sequencing Center for Infectious Disease"/>
            <person name="Wu L."/>
            <person name="Ma J."/>
        </authorList>
    </citation>
    <scope>NUCLEOTIDE SEQUENCE [LARGE SCALE GENOMIC DNA]</scope>
    <source>
        <strain evidence="2">TBRC 5781</strain>
    </source>
</reference>
<dbReference type="RefSeq" id="WP_247259429.1">
    <property type="nucleotide sequence ID" value="NZ_JALJQZ010000002.1"/>
</dbReference>
<protein>
    <submittedName>
        <fullName evidence="1">Uncharacterized protein</fullName>
    </submittedName>
</protein>
<evidence type="ECO:0000313" key="1">
    <source>
        <dbReference type="EMBL" id="MFC3967316.1"/>
    </source>
</evidence>
<organism evidence="1 2">
    <name type="scientific">Rhizobium lemnae</name>
    <dbReference type="NCBI Taxonomy" id="1214924"/>
    <lineage>
        <taxon>Bacteria</taxon>
        <taxon>Pseudomonadati</taxon>
        <taxon>Pseudomonadota</taxon>
        <taxon>Alphaproteobacteria</taxon>
        <taxon>Hyphomicrobiales</taxon>
        <taxon>Rhizobiaceae</taxon>
        <taxon>Rhizobium/Agrobacterium group</taxon>
        <taxon>Rhizobium</taxon>
    </lineage>
</organism>
<sequence length="119" mass="13083">MARLYILNDGTRSFDDADLLSDILIGAAPLADFRVKVEPALGRALDLMVGEGLLVWETVSDRLGVELTSSGLALASEIQKDKNIMALEKERIEFISPLLTEGRVTEFLKVRPNNAILDL</sequence>
<comment type="caution">
    <text evidence="1">The sequence shown here is derived from an EMBL/GenBank/DDBJ whole genome shotgun (WGS) entry which is preliminary data.</text>
</comment>
<keyword evidence="2" id="KW-1185">Reference proteome</keyword>
<dbReference type="Proteomes" id="UP001595697">
    <property type="component" value="Unassembled WGS sequence"/>
</dbReference>
<proteinExistence type="predicted"/>
<dbReference type="EMBL" id="JBHSBD010000016">
    <property type="protein sequence ID" value="MFC3967316.1"/>
    <property type="molecule type" value="Genomic_DNA"/>
</dbReference>
<evidence type="ECO:0000313" key="2">
    <source>
        <dbReference type="Proteomes" id="UP001595697"/>
    </source>
</evidence>
<accession>A0ABV8E4K0</accession>
<name>A0ABV8E4K0_9HYPH</name>
<gene>
    <name evidence="1" type="ORF">ACFOVS_04095</name>
</gene>